<evidence type="ECO:0000313" key="4">
    <source>
        <dbReference type="Proteomes" id="UP001571980"/>
    </source>
</evidence>
<dbReference type="PANTHER" id="PTHR34301:SF8">
    <property type="entry name" value="ATPASE DOMAIN-CONTAINING PROTEIN"/>
    <property type="match status" value="1"/>
</dbReference>
<dbReference type="InterPro" id="IPR011579">
    <property type="entry name" value="ATPase_dom"/>
</dbReference>
<gene>
    <name evidence="3" type="ORF">P8X34_03555</name>
</gene>
<dbReference type="Gene3D" id="3.40.50.300">
    <property type="entry name" value="P-loop containing nucleotide triphosphate hydrolases"/>
    <property type="match status" value="1"/>
</dbReference>
<dbReference type="Gene3D" id="1.10.8.60">
    <property type="match status" value="1"/>
</dbReference>
<dbReference type="GO" id="GO:0005524">
    <property type="term" value="F:ATP binding"/>
    <property type="evidence" value="ECO:0007669"/>
    <property type="project" value="UniProtKB-KW"/>
</dbReference>
<dbReference type="SUPFAM" id="SSF46785">
    <property type="entry name" value="Winged helix' DNA-binding domain"/>
    <property type="match status" value="1"/>
</dbReference>
<dbReference type="Gene3D" id="1.10.10.10">
    <property type="entry name" value="Winged helix-like DNA-binding domain superfamily/Winged helix DNA-binding domain"/>
    <property type="match status" value="1"/>
</dbReference>
<evidence type="ECO:0000259" key="1">
    <source>
        <dbReference type="Pfam" id="PF01637"/>
    </source>
</evidence>
<protein>
    <submittedName>
        <fullName evidence="3">ATP-binding protein</fullName>
    </submittedName>
</protein>
<sequence>MLFDPRPKTRREELFDREEELEELIEATKKYPLTLLLGIRRIGKSSILRVALNELNGIYIDARELYFESGGWISSSSLKKAIERSLNATKPKWRKELAEILKRIEGVKVSGLEIKLSRESSLTDVLLGLNEIGAVIAIDEAQYLRFYGARGGKEFLALVAYAYDNLENLSFVFSGSEVGLLHDFLRIDDYTSPLYGRAYEEVTVEPFSRDLSKEFLKSGFEEAEVRISEGEIEKAVEFLDGIPGWLVEFGYSYIHTKNFKEAMEKVLRKAEAMILGEIKELEKKSPRYSLILKAISLGLDRWELIKEYIEVRAGEVPNSRLASLLRNLEKMGWVKKEEGRYRIIDPVVREVISKAL</sequence>
<dbReference type="EMBL" id="JARRIG010000002">
    <property type="protein sequence ID" value="MFA4803824.1"/>
    <property type="molecule type" value="Genomic_DNA"/>
</dbReference>
<accession>A0ABV4T1U9</accession>
<proteinExistence type="predicted"/>
<keyword evidence="4" id="KW-1185">Reference proteome</keyword>
<dbReference type="InterPro" id="IPR048907">
    <property type="entry name" value="WHD_MCM_arc"/>
</dbReference>
<dbReference type="Pfam" id="PF01637">
    <property type="entry name" value="ATPase_2"/>
    <property type="match status" value="1"/>
</dbReference>
<dbReference type="InterPro" id="IPR036390">
    <property type="entry name" value="WH_DNA-bd_sf"/>
</dbReference>
<dbReference type="InterPro" id="IPR036388">
    <property type="entry name" value="WH-like_DNA-bd_sf"/>
</dbReference>
<reference evidence="3 4" key="1">
    <citation type="submission" date="2023-03" db="EMBL/GenBank/DDBJ databases">
        <title>Speciation in Pyrococcus: adaptation to high temperature as a mechanism.</title>
        <authorList>
            <person name="Gu J."/>
        </authorList>
    </citation>
    <scope>NUCLEOTIDE SEQUENCE [LARGE SCALE GENOMIC DNA]</scope>
    <source>
        <strain evidence="3 4">LMOA34</strain>
    </source>
</reference>
<dbReference type="Proteomes" id="UP001571980">
    <property type="component" value="Unassembled WGS sequence"/>
</dbReference>
<evidence type="ECO:0000313" key="3">
    <source>
        <dbReference type="EMBL" id="MFA4803824.1"/>
    </source>
</evidence>
<dbReference type="InterPro" id="IPR027417">
    <property type="entry name" value="P-loop_NTPase"/>
</dbReference>
<organism evidence="3 4">
    <name type="scientific">Pyrococcus kukulkanii</name>
    <dbReference type="NCBI Taxonomy" id="1609559"/>
    <lineage>
        <taxon>Archaea</taxon>
        <taxon>Methanobacteriati</taxon>
        <taxon>Methanobacteriota</taxon>
        <taxon>Thermococci</taxon>
        <taxon>Thermococcales</taxon>
        <taxon>Thermococcaceae</taxon>
        <taxon>Pyrococcus</taxon>
    </lineage>
</organism>
<feature type="domain" description="MCM C-terminal" evidence="2">
    <location>
        <begin position="282"/>
        <end position="343"/>
    </location>
</feature>
<dbReference type="SUPFAM" id="SSF52540">
    <property type="entry name" value="P-loop containing nucleoside triphosphate hydrolases"/>
    <property type="match status" value="1"/>
</dbReference>
<keyword evidence="3" id="KW-0067">ATP-binding</keyword>
<dbReference type="Pfam" id="PF21100">
    <property type="entry name" value="WHD_MCM"/>
    <property type="match status" value="1"/>
</dbReference>
<name>A0ABV4T1U9_9EURY</name>
<dbReference type="RefSeq" id="WP_372823352.1">
    <property type="nucleotide sequence ID" value="NZ_JARRIC010000002.1"/>
</dbReference>
<evidence type="ECO:0000259" key="2">
    <source>
        <dbReference type="Pfam" id="PF21100"/>
    </source>
</evidence>
<feature type="domain" description="ATPase" evidence="1">
    <location>
        <begin position="14"/>
        <end position="249"/>
    </location>
</feature>
<dbReference type="PANTHER" id="PTHR34301">
    <property type="entry name" value="DNA-BINDING PROTEIN-RELATED"/>
    <property type="match status" value="1"/>
</dbReference>
<comment type="caution">
    <text evidence="3">The sequence shown here is derived from an EMBL/GenBank/DDBJ whole genome shotgun (WGS) entry which is preliminary data.</text>
</comment>
<keyword evidence="3" id="KW-0547">Nucleotide-binding</keyword>